<dbReference type="InterPro" id="IPR002347">
    <property type="entry name" value="SDR_fam"/>
</dbReference>
<dbReference type="PRINTS" id="PR00081">
    <property type="entry name" value="GDHRDH"/>
</dbReference>
<dbReference type="Gene3D" id="3.40.50.720">
    <property type="entry name" value="NAD(P)-binding Rossmann-like Domain"/>
    <property type="match status" value="1"/>
</dbReference>
<dbReference type="SUPFAM" id="SSF51735">
    <property type="entry name" value="NAD(P)-binding Rossmann-fold domains"/>
    <property type="match status" value="1"/>
</dbReference>
<comment type="caution">
    <text evidence="4">The sequence shown here is derived from an EMBL/GenBank/DDBJ whole genome shotgun (WGS) entry which is preliminary data.</text>
</comment>
<dbReference type="PANTHER" id="PTHR43639:SF1">
    <property type="entry name" value="SHORT-CHAIN DEHYDROGENASE_REDUCTASE FAMILY PROTEIN"/>
    <property type="match status" value="1"/>
</dbReference>
<dbReference type="Pfam" id="PF13561">
    <property type="entry name" value="adh_short_C2"/>
    <property type="match status" value="1"/>
</dbReference>
<dbReference type="PANTHER" id="PTHR43639">
    <property type="entry name" value="OXIDOREDUCTASE, SHORT-CHAIN DEHYDROGENASE/REDUCTASE FAMILY (AFU_ORTHOLOGUE AFUA_5G02870)"/>
    <property type="match status" value="1"/>
</dbReference>
<keyword evidence="5" id="KW-1185">Reference proteome</keyword>
<evidence type="ECO:0000256" key="3">
    <source>
        <dbReference type="ARBA" id="ARBA00023002"/>
    </source>
</evidence>
<evidence type="ECO:0000313" key="5">
    <source>
        <dbReference type="Proteomes" id="UP001320420"/>
    </source>
</evidence>
<evidence type="ECO:0000256" key="1">
    <source>
        <dbReference type="ARBA" id="ARBA00006484"/>
    </source>
</evidence>
<proteinExistence type="inferred from homology"/>
<comment type="similarity">
    <text evidence="1">Belongs to the short-chain dehydrogenases/reductases (SDR) family.</text>
</comment>
<sequence>MPPGGRIINVSSVTSKLCIPSIPFYSAAKAAVDTLTLCWAAEFGKSRGITVNSVAPGPVETAENLKFRASPGGEEVHQALIQKTRAGARLGEIEDVADAVLLLVQEKSRFISGQYIDVAGGLTDR</sequence>
<dbReference type="PRINTS" id="PR00080">
    <property type="entry name" value="SDRFAMILY"/>
</dbReference>
<keyword evidence="2" id="KW-0521">NADP</keyword>
<dbReference type="AlphaFoldDB" id="A0AAN9V532"/>
<reference evidence="4 5" key="1">
    <citation type="submission" date="2024-02" db="EMBL/GenBank/DDBJ databases">
        <title>De novo assembly and annotation of 12 fungi associated with fruit tree decline syndrome in Ontario, Canada.</title>
        <authorList>
            <person name="Sulman M."/>
            <person name="Ellouze W."/>
            <person name="Ilyukhin E."/>
        </authorList>
    </citation>
    <scope>NUCLEOTIDE SEQUENCE [LARGE SCALE GENOMIC DNA]</scope>
    <source>
        <strain evidence="4 5">M11/M66-122</strain>
    </source>
</reference>
<gene>
    <name evidence="4" type="ORF">SLS62_004275</name>
</gene>
<dbReference type="PROSITE" id="PS00061">
    <property type="entry name" value="ADH_SHORT"/>
    <property type="match status" value="1"/>
</dbReference>
<dbReference type="Proteomes" id="UP001320420">
    <property type="component" value="Unassembled WGS sequence"/>
</dbReference>
<keyword evidence="3" id="KW-0560">Oxidoreductase</keyword>
<accession>A0AAN9V532</accession>
<dbReference type="InterPro" id="IPR036291">
    <property type="entry name" value="NAD(P)-bd_dom_sf"/>
</dbReference>
<evidence type="ECO:0000313" key="4">
    <source>
        <dbReference type="EMBL" id="KAK7753653.1"/>
    </source>
</evidence>
<evidence type="ECO:0000256" key="2">
    <source>
        <dbReference type="ARBA" id="ARBA00022857"/>
    </source>
</evidence>
<organism evidence="4 5">
    <name type="scientific">Diatrype stigma</name>
    <dbReference type="NCBI Taxonomy" id="117547"/>
    <lineage>
        <taxon>Eukaryota</taxon>
        <taxon>Fungi</taxon>
        <taxon>Dikarya</taxon>
        <taxon>Ascomycota</taxon>
        <taxon>Pezizomycotina</taxon>
        <taxon>Sordariomycetes</taxon>
        <taxon>Xylariomycetidae</taxon>
        <taxon>Xylariales</taxon>
        <taxon>Diatrypaceae</taxon>
        <taxon>Diatrype</taxon>
    </lineage>
</organism>
<dbReference type="EMBL" id="JAKJXP020000026">
    <property type="protein sequence ID" value="KAK7753653.1"/>
    <property type="molecule type" value="Genomic_DNA"/>
</dbReference>
<dbReference type="CDD" id="cd05233">
    <property type="entry name" value="SDR_c"/>
    <property type="match status" value="1"/>
</dbReference>
<dbReference type="GO" id="GO:0016491">
    <property type="term" value="F:oxidoreductase activity"/>
    <property type="evidence" value="ECO:0007669"/>
    <property type="project" value="UniProtKB-KW"/>
</dbReference>
<name>A0AAN9V532_9PEZI</name>
<protein>
    <submittedName>
        <fullName evidence="4">Uncharacterized protein</fullName>
    </submittedName>
</protein>
<dbReference type="InterPro" id="IPR020904">
    <property type="entry name" value="Sc_DH/Rdtase_CS"/>
</dbReference>